<comment type="caution">
    <text evidence="2">The sequence shown here is derived from an EMBL/GenBank/DDBJ whole genome shotgun (WGS) entry which is preliminary data.</text>
</comment>
<reference evidence="2" key="1">
    <citation type="submission" date="2021-11" db="EMBL/GenBank/DDBJ databases">
        <title>BS-T2-15 a new species belonging to the Comamonadaceae family isolated from the soil of a French oak forest.</title>
        <authorList>
            <person name="Mieszkin S."/>
            <person name="Alain K."/>
        </authorList>
    </citation>
    <scope>NUCLEOTIDE SEQUENCE</scope>
    <source>
        <strain evidence="2">BS-T2-15</strain>
    </source>
</reference>
<dbReference type="InterPro" id="IPR050228">
    <property type="entry name" value="Carboxylesterase_BioH"/>
</dbReference>
<proteinExistence type="predicted"/>
<sequence length="284" mass="31655">MTRTIVFAHANGFPAGTYEPLFEIWRAQGWRVEAPARFSHDARYPVTSNWPRLRDQLTDFIVANDLAGAMLVGHSLGGLVSLMAACKRPDLVGGLVMLDSPIVTGWRAHSVHMAKRAGLMERVGPGAISRKRRHEWPSREAVHAHFASKSAFARWDPRMLQAYVKAGFEEAGDKVVLAVRREIETRIYNTLPHHVPALLRKHPPRCSVGFIAGTRSAEMRQGGFASSRKLAGDRWRWIDGTHLYPMERPEDTALLVLELLSSMKPVAPRPRHARPDDGASKPAA</sequence>
<evidence type="ECO:0000313" key="3">
    <source>
        <dbReference type="Proteomes" id="UP001139353"/>
    </source>
</evidence>
<dbReference type="PANTHER" id="PTHR43194:SF2">
    <property type="entry name" value="PEROXISOMAL MEMBRANE PROTEIN LPX1"/>
    <property type="match status" value="1"/>
</dbReference>
<evidence type="ECO:0000259" key="1">
    <source>
        <dbReference type="Pfam" id="PF12697"/>
    </source>
</evidence>
<dbReference type="RefSeq" id="WP_275685149.1">
    <property type="nucleotide sequence ID" value="NZ_JAJLJH010000012.1"/>
</dbReference>
<feature type="domain" description="AB hydrolase-1" evidence="1">
    <location>
        <begin position="5"/>
        <end position="253"/>
    </location>
</feature>
<keyword evidence="3" id="KW-1185">Reference proteome</keyword>
<dbReference type="InterPro" id="IPR000073">
    <property type="entry name" value="AB_hydrolase_1"/>
</dbReference>
<protein>
    <submittedName>
        <fullName evidence="2">Alpha/beta hydrolase</fullName>
    </submittedName>
</protein>
<keyword evidence="2" id="KW-0378">Hydrolase</keyword>
<dbReference type="InterPro" id="IPR029058">
    <property type="entry name" value="AB_hydrolase_fold"/>
</dbReference>
<dbReference type="PANTHER" id="PTHR43194">
    <property type="entry name" value="HYDROLASE ALPHA/BETA FOLD FAMILY"/>
    <property type="match status" value="1"/>
</dbReference>
<dbReference type="SUPFAM" id="SSF53474">
    <property type="entry name" value="alpha/beta-Hydrolases"/>
    <property type="match status" value="1"/>
</dbReference>
<dbReference type="Pfam" id="PF12697">
    <property type="entry name" value="Abhydrolase_6"/>
    <property type="match status" value="1"/>
</dbReference>
<dbReference type="GO" id="GO:0016787">
    <property type="term" value="F:hydrolase activity"/>
    <property type="evidence" value="ECO:0007669"/>
    <property type="project" value="UniProtKB-KW"/>
</dbReference>
<evidence type="ECO:0000313" key="2">
    <source>
        <dbReference type="EMBL" id="MCK9689097.1"/>
    </source>
</evidence>
<name>A0A9X1YNK2_9BURK</name>
<organism evidence="2 3">
    <name type="scientific">Scleromatobacter humisilvae</name>
    <dbReference type="NCBI Taxonomy" id="2897159"/>
    <lineage>
        <taxon>Bacteria</taxon>
        <taxon>Pseudomonadati</taxon>
        <taxon>Pseudomonadota</taxon>
        <taxon>Betaproteobacteria</taxon>
        <taxon>Burkholderiales</taxon>
        <taxon>Sphaerotilaceae</taxon>
        <taxon>Scleromatobacter</taxon>
    </lineage>
</organism>
<dbReference type="Gene3D" id="3.40.50.1820">
    <property type="entry name" value="alpha/beta hydrolase"/>
    <property type="match status" value="1"/>
</dbReference>
<dbReference type="EMBL" id="JAJLJH010000012">
    <property type="protein sequence ID" value="MCK9689097.1"/>
    <property type="molecule type" value="Genomic_DNA"/>
</dbReference>
<gene>
    <name evidence="2" type="ORF">LPC04_25560</name>
</gene>
<accession>A0A9X1YNK2</accession>
<dbReference type="Proteomes" id="UP001139353">
    <property type="component" value="Unassembled WGS sequence"/>
</dbReference>
<dbReference type="AlphaFoldDB" id="A0A9X1YNK2"/>